<keyword evidence="9" id="KW-1185">Reference proteome</keyword>
<evidence type="ECO:0000256" key="4">
    <source>
        <dbReference type="RuleBase" id="RU362125"/>
    </source>
</evidence>
<dbReference type="InterPro" id="IPR041504">
    <property type="entry name" value="AidB_N"/>
</dbReference>
<dbReference type="SUPFAM" id="SSF47203">
    <property type="entry name" value="Acyl-CoA dehydrogenase C-terminal domain-like"/>
    <property type="match status" value="1"/>
</dbReference>
<dbReference type="InParanoid" id="F0XLQ6"/>
<feature type="domain" description="Adaptive response protein AidB N-terminal" evidence="7">
    <location>
        <begin position="28"/>
        <end position="157"/>
    </location>
</feature>
<dbReference type="RefSeq" id="XP_014170603.1">
    <property type="nucleotide sequence ID" value="XM_014315128.1"/>
</dbReference>
<dbReference type="InterPro" id="IPR009075">
    <property type="entry name" value="AcylCo_DH/oxidase_C"/>
</dbReference>
<comment type="similarity">
    <text evidence="1 4">Belongs to the acyl-CoA dehydrogenase family.</text>
</comment>
<evidence type="ECO:0000256" key="2">
    <source>
        <dbReference type="ARBA" id="ARBA00022630"/>
    </source>
</evidence>
<dbReference type="STRING" id="655863.F0XLQ6"/>
<dbReference type="Pfam" id="PF00441">
    <property type="entry name" value="Acyl-CoA_dh_1"/>
    <property type="match status" value="1"/>
</dbReference>
<dbReference type="InterPro" id="IPR006091">
    <property type="entry name" value="Acyl-CoA_Oxase/DH_mid-dom"/>
</dbReference>
<dbReference type="Gene3D" id="2.40.110.20">
    <property type="match status" value="1"/>
</dbReference>
<evidence type="ECO:0000313" key="8">
    <source>
        <dbReference type="EMBL" id="EFX01121.1"/>
    </source>
</evidence>
<dbReference type="InterPro" id="IPR009100">
    <property type="entry name" value="AcylCoA_DH/oxidase_NM_dom_sf"/>
</dbReference>
<gene>
    <name evidence="8" type="ORF">CMQ_6063</name>
</gene>
<dbReference type="Gene3D" id="1.20.140.10">
    <property type="entry name" value="Butyryl-CoA Dehydrogenase, subunit A, domain 3"/>
    <property type="match status" value="1"/>
</dbReference>
<dbReference type="SUPFAM" id="SSF56645">
    <property type="entry name" value="Acyl-CoA dehydrogenase NM domain-like"/>
    <property type="match status" value="1"/>
</dbReference>
<dbReference type="OrthoDB" id="10251155at2759"/>
<protein>
    <submittedName>
        <fullName evidence="8">Acyl-dehydrogenase domain containing protein</fullName>
    </submittedName>
</protein>
<name>F0XLQ6_GROCL</name>
<dbReference type="HOGENOM" id="CLU_016513_1_1_1"/>
<sequence>MEPSSSDTGFFQELPELRNQFFDDVSFQRVLKLLVPADLRQQVEPELAQLGADVLEPRIFDYITDAERNLPYLRGGGHNAFGRPMSELVTGEGWRSLQAFGIEKGIVAYNYTTDYGAHSRLLQMMRFHLWEASAASTTCPGAMTDGAARLLQRHLTAKPDRLEPVERRVFQAAFERLTSLNPAGAWTSGQWMTERPGGSDVSQTETVATYVGATAGGDDDVDANGDPLGPWAIDGFKWFSSATDAGMAILLARTHSSKGLSAFFAPMRRRRRASSPATAMAGPNNTELNGVRIQRLKDKFGTRPVPTAELELRGTRAWLIGREGDGIREIATMLAITRVHCSVACLGLAGRALGVAKAYALVRHVSGGPGGRSRMPLYKSPLHMRTLADLTGEYHGMMLLTMYTAYIMGSLHKAYCCKQAVPLLHGACMEALGGVGYLLNHETEPLNLARLFRDGCVNAIWEGTTDVLSTDLLRTLTSSAVGPASLNALDWLVTITVSSDSNAVRQSWTDLRLRIEAASRDGAARESLLADARNVLFSAADILIAGLLLVDARSDSAPEAAAMSRRFLAKKGFVEQRANLTAQEGFATDVTVVYGQTGPEARLDASAKL</sequence>
<dbReference type="GeneID" id="25979455"/>
<dbReference type="PANTHER" id="PTHR42707">
    <property type="entry name" value="ACYL-COA DEHYDROGENASE"/>
    <property type="match status" value="1"/>
</dbReference>
<evidence type="ECO:0000259" key="5">
    <source>
        <dbReference type="Pfam" id="PF00441"/>
    </source>
</evidence>
<dbReference type="InterPro" id="IPR036250">
    <property type="entry name" value="AcylCo_DH-like_C"/>
</dbReference>
<dbReference type="eggNOG" id="KOG0137">
    <property type="taxonomic scope" value="Eukaryota"/>
</dbReference>
<organism evidence="9">
    <name type="scientific">Grosmannia clavigera (strain kw1407 / UAMH 11150)</name>
    <name type="common">Blue stain fungus</name>
    <name type="synonym">Graphiocladiella clavigera</name>
    <dbReference type="NCBI Taxonomy" id="655863"/>
    <lineage>
        <taxon>Eukaryota</taxon>
        <taxon>Fungi</taxon>
        <taxon>Dikarya</taxon>
        <taxon>Ascomycota</taxon>
        <taxon>Pezizomycotina</taxon>
        <taxon>Sordariomycetes</taxon>
        <taxon>Sordariomycetidae</taxon>
        <taxon>Ophiostomatales</taxon>
        <taxon>Ophiostomataceae</taxon>
        <taxon>Leptographium</taxon>
    </lineage>
</organism>
<evidence type="ECO:0000256" key="3">
    <source>
        <dbReference type="ARBA" id="ARBA00022827"/>
    </source>
</evidence>
<dbReference type="AlphaFoldDB" id="F0XLQ6"/>
<evidence type="ECO:0000259" key="6">
    <source>
        <dbReference type="Pfam" id="PF02770"/>
    </source>
</evidence>
<accession>F0XLQ6</accession>
<dbReference type="PANTHER" id="PTHR42707:SF2">
    <property type="entry name" value="ACD11 DEHYDROGENASE"/>
    <property type="match status" value="1"/>
</dbReference>
<evidence type="ECO:0000259" key="7">
    <source>
        <dbReference type="Pfam" id="PF18158"/>
    </source>
</evidence>
<dbReference type="EMBL" id="GL629794">
    <property type="protein sequence ID" value="EFX01121.1"/>
    <property type="molecule type" value="Genomic_DNA"/>
</dbReference>
<keyword evidence="2 4" id="KW-0285">Flavoprotein</keyword>
<feature type="domain" description="Acyl-CoA oxidase/dehydrogenase middle" evidence="6">
    <location>
        <begin position="190"/>
        <end position="313"/>
    </location>
</feature>
<dbReference type="Pfam" id="PF18158">
    <property type="entry name" value="AidB_N"/>
    <property type="match status" value="1"/>
</dbReference>
<proteinExistence type="inferred from homology"/>
<feature type="domain" description="Acyl-CoA dehydrogenase/oxidase C-terminal" evidence="5">
    <location>
        <begin position="324"/>
        <end position="475"/>
    </location>
</feature>
<reference evidence="8 9" key="1">
    <citation type="journal article" date="2011" name="Proc. Natl. Acad. Sci. U.S.A.">
        <title>Genome and transcriptome analyses of the mountain pine beetle-fungal symbiont Grosmannia clavigera, a lodgepole pine pathogen.</title>
        <authorList>
            <person name="DiGuistini S."/>
            <person name="Wang Y."/>
            <person name="Liao N.Y."/>
            <person name="Taylor G."/>
            <person name="Tanguay P."/>
            <person name="Feau N."/>
            <person name="Henrissat B."/>
            <person name="Chan S.K."/>
            <person name="Hesse-Orce U."/>
            <person name="Alamouti S.M."/>
            <person name="Tsui C.K.M."/>
            <person name="Docking R.T."/>
            <person name="Levasseur A."/>
            <person name="Haridas S."/>
            <person name="Robertson G."/>
            <person name="Birol I."/>
            <person name="Holt R.A."/>
            <person name="Marra M.A."/>
            <person name="Hamelin R.C."/>
            <person name="Hirst M."/>
            <person name="Jones S.J.M."/>
            <person name="Bohlmann J."/>
            <person name="Breuil C."/>
        </authorList>
    </citation>
    <scope>NUCLEOTIDE SEQUENCE [LARGE SCALE GENOMIC DNA]</scope>
    <source>
        <strain evidence="9">kw1407 / UAMH 11150</strain>
    </source>
</reference>
<evidence type="ECO:0000313" key="9">
    <source>
        <dbReference type="Proteomes" id="UP000007796"/>
    </source>
</evidence>
<keyword evidence="4" id="KW-0560">Oxidoreductase</keyword>
<evidence type="ECO:0000256" key="1">
    <source>
        <dbReference type="ARBA" id="ARBA00009347"/>
    </source>
</evidence>
<dbReference type="Proteomes" id="UP000007796">
    <property type="component" value="Unassembled WGS sequence"/>
</dbReference>
<keyword evidence="3 4" id="KW-0274">FAD</keyword>
<comment type="cofactor">
    <cofactor evidence="4">
        <name>FAD</name>
        <dbReference type="ChEBI" id="CHEBI:57692"/>
    </cofactor>
</comment>
<dbReference type="InterPro" id="IPR052904">
    <property type="entry name" value="Acyl-CoA_dehydrogenase-like"/>
</dbReference>
<dbReference type="Pfam" id="PF02770">
    <property type="entry name" value="Acyl-CoA_dh_M"/>
    <property type="match status" value="1"/>
</dbReference>
<dbReference type="GO" id="GO:0003995">
    <property type="term" value="F:acyl-CoA dehydrogenase activity"/>
    <property type="evidence" value="ECO:0007669"/>
    <property type="project" value="TreeGrafter"/>
</dbReference>